<dbReference type="Proteomes" id="UP001626537">
    <property type="component" value="Chromosome"/>
</dbReference>
<name>A0ABZ0I0U0_9GAMM</name>
<sequence length="363" mass="39116">MSVTITHEDIEELCMGSVFLATGGGGDPYISQLLVTEALKKHGPVTLFPLSELPDDSLVVAVGEVGAPSISLEHLPIGNECLEVVDRLQAWMGRPISHLVSFEVGGANSVIPLLAAAAKGIPLIDGDGMARALPEAQMMTFAIEGVKPSPAVAVDYSGGAVYFDVKDAVLYERQIRNLSMAMGGMVFTAEHPMISEEARRAIIPGTISFALELGRALKRFSGNAAHIEAPLRELFEASDYGQFKRLYTGKVVDINRKTVGGFDVGEAVLESTIDDSPPLRLTIKNEFLLAESDGRVVASVPDLITMVDHETSAPINAERVHYGQRVTVFGIACPPHYRSEKALKVVEPRAFGFDIDYVPIEDL</sequence>
<dbReference type="InterPro" id="IPR027479">
    <property type="entry name" value="S-Me-THD_N_sf"/>
</dbReference>
<dbReference type="Gene3D" id="3.40.1610.10">
    <property type="entry name" value="CV3147-like domain"/>
    <property type="match status" value="1"/>
</dbReference>
<proteinExistence type="predicted"/>
<dbReference type="EMBL" id="CP136864">
    <property type="protein sequence ID" value="WOJ92786.1"/>
    <property type="molecule type" value="Genomic_DNA"/>
</dbReference>
<keyword evidence="4" id="KW-1185">Reference proteome</keyword>
<dbReference type="Pfam" id="PF20906">
    <property type="entry name" value="S-Me-THD_C"/>
    <property type="match status" value="1"/>
</dbReference>
<accession>A0ABZ0I0U0</accession>
<dbReference type="InterPro" id="IPR024071">
    <property type="entry name" value="S-Me-THD_C_sf"/>
</dbReference>
<dbReference type="SUPFAM" id="SSF160991">
    <property type="entry name" value="CV3147-like"/>
    <property type="match status" value="1"/>
</dbReference>
<evidence type="ECO:0000259" key="2">
    <source>
        <dbReference type="Pfam" id="PF20906"/>
    </source>
</evidence>
<gene>
    <name evidence="3" type="ORF">R0135_13455</name>
</gene>
<protein>
    <submittedName>
        <fullName evidence="3">DUF917 domain-containing protein</fullName>
    </submittedName>
</protein>
<organism evidence="3 4">
    <name type="scientific">Congregibacter variabilis</name>
    <dbReference type="NCBI Taxonomy" id="3081200"/>
    <lineage>
        <taxon>Bacteria</taxon>
        <taxon>Pseudomonadati</taxon>
        <taxon>Pseudomonadota</taxon>
        <taxon>Gammaproteobacteria</taxon>
        <taxon>Cellvibrionales</taxon>
        <taxon>Halieaceae</taxon>
        <taxon>Congregibacter</taxon>
    </lineage>
</organism>
<evidence type="ECO:0000259" key="1">
    <source>
        <dbReference type="Pfam" id="PF06032"/>
    </source>
</evidence>
<feature type="domain" description="S-Me-THD N-terminal" evidence="1">
    <location>
        <begin position="8"/>
        <end position="163"/>
    </location>
</feature>
<dbReference type="InterPro" id="IPR048350">
    <property type="entry name" value="S-Me-THD-like_C"/>
</dbReference>
<feature type="domain" description="S-Me-THD-like C-terminal" evidence="2">
    <location>
        <begin position="169"/>
        <end position="360"/>
    </location>
</feature>
<dbReference type="Gene3D" id="2.40.390.10">
    <property type="entry name" value="CV3147-like"/>
    <property type="match status" value="1"/>
</dbReference>
<evidence type="ECO:0000313" key="3">
    <source>
        <dbReference type="EMBL" id="WOJ92786.1"/>
    </source>
</evidence>
<evidence type="ECO:0000313" key="4">
    <source>
        <dbReference type="Proteomes" id="UP001626537"/>
    </source>
</evidence>
<dbReference type="InterPro" id="IPR010318">
    <property type="entry name" value="S-Me-THD_N"/>
</dbReference>
<dbReference type="RefSeq" id="WP_407347402.1">
    <property type="nucleotide sequence ID" value="NZ_CP136864.1"/>
</dbReference>
<reference evidence="3 4" key="1">
    <citation type="submission" date="2023-10" db="EMBL/GenBank/DDBJ databases">
        <title>Two novel species belonging to the OM43/NOR5 clade.</title>
        <authorList>
            <person name="Park M."/>
        </authorList>
    </citation>
    <scope>NUCLEOTIDE SEQUENCE [LARGE SCALE GENOMIC DNA]</scope>
    <source>
        <strain evidence="3 4">IMCC43200</strain>
    </source>
</reference>
<dbReference type="Pfam" id="PF06032">
    <property type="entry name" value="S-Me-THD_N"/>
    <property type="match status" value="1"/>
</dbReference>